<protein>
    <submittedName>
        <fullName evidence="2">Uncharacterized protein</fullName>
    </submittedName>
</protein>
<keyword evidence="1" id="KW-1133">Transmembrane helix</keyword>
<proteinExistence type="predicted"/>
<reference evidence="2" key="1">
    <citation type="submission" date="2016-02" db="EMBL/GenBank/DDBJ databases">
        <title>WGS assembly of Manihot esculenta.</title>
        <authorList>
            <person name="Bredeson J.V."/>
            <person name="Prochnik S.E."/>
            <person name="Lyons J.B."/>
            <person name="Schmutz J."/>
            <person name="Grimwood J."/>
            <person name="Vrebalov J."/>
            <person name="Bart R.S."/>
            <person name="Amuge T."/>
            <person name="Ferguson M.E."/>
            <person name="Green R."/>
            <person name="Putnam N."/>
            <person name="Stites J."/>
            <person name="Rounsley S."/>
            <person name="Rokhsar D.S."/>
        </authorList>
    </citation>
    <scope>NUCLEOTIDE SEQUENCE [LARGE SCALE GENOMIC DNA]</scope>
    <source>
        <tissue evidence="2">Leaf</tissue>
    </source>
</reference>
<accession>A0A2C9U0D1</accession>
<keyword evidence="1" id="KW-0812">Transmembrane</keyword>
<organism evidence="2">
    <name type="scientific">Manihot esculenta</name>
    <name type="common">Cassava</name>
    <name type="synonym">Jatropha manihot</name>
    <dbReference type="NCBI Taxonomy" id="3983"/>
    <lineage>
        <taxon>Eukaryota</taxon>
        <taxon>Viridiplantae</taxon>
        <taxon>Streptophyta</taxon>
        <taxon>Embryophyta</taxon>
        <taxon>Tracheophyta</taxon>
        <taxon>Spermatophyta</taxon>
        <taxon>Magnoliopsida</taxon>
        <taxon>eudicotyledons</taxon>
        <taxon>Gunneridae</taxon>
        <taxon>Pentapetalae</taxon>
        <taxon>rosids</taxon>
        <taxon>fabids</taxon>
        <taxon>Malpighiales</taxon>
        <taxon>Euphorbiaceae</taxon>
        <taxon>Crotonoideae</taxon>
        <taxon>Manihoteae</taxon>
        <taxon>Manihot</taxon>
    </lineage>
</organism>
<evidence type="ECO:0000313" key="2">
    <source>
        <dbReference type="EMBL" id="OAY22853.1"/>
    </source>
</evidence>
<sequence length="59" mass="6662">MTYLKGICLVEAFHLGVILSCQLRSCIIVQLNLNLLAWVIGRCTSLSTLILYLYVHPIK</sequence>
<name>A0A2C9U0D1_MANES</name>
<gene>
    <name evidence="2" type="ORF">MANES_18G031200</name>
</gene>
<evidence type="ECO:0000256" key="1">
    <source>
        <dbReference type="SAM" id="Phobius"/>
    </source>
</evidence>
<feature type="transmembrane region" description="Helical" evidence="1">
    <location>
        <begin position="37"/>
        <end position="55"/>
    </location>
</feature>
<keyword evidence="1" id="KW-0472">Membrane</keyword>
<dbReference type="EMBL" id="CM004404">
    <property type="protein sequence ID" value="OAY22853.1"/>
    <property type="molecule type" value="Genomic_DNA"/>
</dbReference>
<dbReference type="AlphaFoldDB" id="A0A2C9U0D1"/>